<dbReference type="AlphaFoldDB" id="A0A834G4U6"/>
<accession>A0A834G4U6</accession>
<sequence>MDNLSIKNHPNPVRLLLHLLSNQSPATPEALHSTEMLYYSGVNPVMFYLSDEFMWLVVLPLCVCLSGISRLDLGDSASTKSDMVDLLLSGGLLKAIQKFHLEIVERANHNAETSTIASIKSAPQELYPPQDDFRTACLPLTIEEDFPLIKSGYSACRGHLSAGAAATGAIPTIASKNTKQQHHQRKL</sequence>
<dbReference type="Proteomes" id="UP000626092">
    <property type="component" value="Unassembled WGS sequence"/>
</dbReference>
<name>A0A834G4U6_RHOSS</name>
<evidence type="ECO:0000313" key="2">
    <source>
        <dbReference type="Proteomes" id="UP000626092"/>
    </source>
</evidence>
<comment type="caution">
    <text evidence="1">The sequence shown here is derived from an EMBL/GenBank/DDBJ whole genome shotgun (WGS) entry which is preliminary data.</text>
</comment>
<organism evidence="1 2">
    <name type="scientific">Rhododendron simsii</name>
    <name type="common">Sims's rhododendron</name>
    <dbReference type="NCBI Taxonomy" id="118357"/>
    <lineage>
        <taxon>Eukaryota</taxon>
        <taxon>Viridiplantae</taxon>
        <taxon>Streptophyta</taxon>
        <taxon>Embryophyta</taxon>
        <taxon>Tracheophyta</taxon>
        <taxon>Spermatophyta</taxon>
        <taxon>Magnoliopsida</taxon>
        <taxon>eudicotyledons</taxon>
        <taxon>Gunneridae</taxon>
        <taxon>Pentapetalae</taxon>
        <taxon>asterids</taxon>
        <taxon>Ericales</taxon>
        <taxon>Ericaceae</taxon>
        <taxon>Ericoideae</taxon>
        <taxon>Rhodoreae</taxon>
        <taxon>Rhododendron</taxon>
    </lineage>
</organism>
<keyword evidence="2" id="KW-1185">Reference proteome</keyword>
<evidence type="ECO:0000313" key="1">
    <source>
        <dbReference type="EMBL" id="KAF7125107.1"/>
    </source>
</evidence>
<gene>
    <name evidence="1" type="ORF">RHSIM_Rhsim12G0032700</name>
</gene>
<dbReference type="EMBL" id="WJXA01000012">
    <property type="protein sequence ID" value="KAF7125107.1"/>
    <property type="molecule type" value="Genomic_DNA"/>
</dbReference>
<proteinExistence type="predicted"/>
<reference evidence="1" key="1">
    <citation type="submission" date="2019-11" db="EMBL/GenBank/DDBJ databases">
        <authorList>
            <person name="Liu Y."/>
            <person name="Hou J."/>
            <person name="Li T.-Q."/>
            <person name="Guan C.-H."/>
            <person name="Wu X."/>
            <person name="Wu H.-Z."/>
            <person name="Ling F."/>
            <person name="Zhang R."/>
            <person name="Shi X.-G."/>
            <person name="Ren J.-P."/>
            <person name="Chen E.-F."/>
            <person name="Sun J.-M."/>
        </authorList>
    </citation>
    <scope>NUCLEOTIDE SEQUENCE</scope>
    <source>
        <strain evidence="1">Adult_tree_wgs_1</strain>
        <tissue evidence="1">Leaves</tissue>
    </source>
</reference>
<protein>
    <submittedName>
        <fullName evidence="1">Uncharacterized protein</fullName>
    </submittedName>
</protein>